<dbReference type="EMBL" id="JAJNBZ010000014">
    <property type="protein sequence ID" value="MCE5171038.1"/>
    <property type="molecule type" value="Genomic_DNA"/>
</dbReference>
<evidence type="ECO:0000313" key="1">
    <source>
        <dbReference type="EMBL" id="MCE5171038.1"/>
    </source>
</evidence>
<proteinExistence type="predicted"/>
<reference evidence="1 2" key="1">
    <citation type="submission" date="2021-11" db="EMBL/GenBank/DDBJ databases">
        <title>Draft genome sequence of Paenibacillus profundus YoMME, a new Gram-positive bacteria with exoelectrogenic properties.</title>
        <authorList>
            <person name="Hubenova Y."/>
            <person name="Hubenova E."/>
            <person name="Manasiev Y."/>
            <person name="Peykov S."/>
            <person name="Mitov M."/>
        </authorList>
    </citation>
    <scope>NUCLEOTIDE SEQUENCE [LARGE SCALE GENOMIC DNA]</scope>
    <source>
        <strain evidence="1 2">YoMME</strain>
    </source>
</reference>
<protein>
    <submittedName>
        <fullName evidence="1">DUF3906 family protein</fullName>
    </submittedName>
</protein>
<organism evidence="1 2">
    <name type="scientific">Paenibacillus profundus</name>
    <dbReference type="NCBI Taxonomy" id="1173085"/>
    <lineage>
        <taxon>Bacteria</taxon>
        <taxon>Bacillati</taxon>
        <taxon>Bacillota</taxon>
        <taxon>Bacilli</taxon>
        <taxon>Bacillales</taxon>
        <taxon>Paenibacillaceae</taxon>
        <taxon>Paenibacillus</taxon>
    </lineage>
</organism>
<sequence>MYIFRLEASIEQGSFVCVLLAETEEQAFIHAEAHFEQTMPGQAVQELTLLEKKRCQIGSGYIIPSRDMNKCFLTAT</sequence>
<dbReference type="Proteomes" id="UP001199916">
    <property type="component" value="Unassembled WGS sequence"/>
</dbReference>
<comment type="caution">
    <text evidence="1">The sequence shown here is derived from an EMBL/GenBank/DDBJ whole genome shotgun (WGS) entry which is preliminary data.</text>
</comment>
<evidence type="ECO:0000313" key="2">
    <source>
        <dbReference type="Proteomes" id="UP001199916"/>
    </source>
</evidence>
<gene>
    <name evidence="1" type="ORF">LQV63_17190</name>
</gene>
<name>A0ABS8YKR1_9BACL</name>
<accession>A0ABS8YKR1</accession>
<dbReference type="RefSeq" id="WP_233697624.1">
    <property type="nucleotide sequence ID" value="NZ_JAJNBZ010000014.1"/>
</dbReference>
<dbReference type="Pfam" id="PF13046">
    <property type="entry name" value="DUF3906"/>
    <property type="match status" value="1"/>
</dbReference>
<keyword evidence="2" id="KW-1185">Reference proteome</keyword>
<dbReference type="InterPro" id="IPR024998">
    <property type="entry name" value="DUF3906"/>
</dbReference>